<proteinExistence type="predicted"/>
<sequence>MAVTTPKRPVPAAEQQRRMYELMTLMKLTDDRLAKGIGSGEFLSVYWPHRGQEAVAAALGVVLRSTDQLVTTYRGLHDHIGKGVPVEAIIGELLGKETAPGMGKGGTSHLAYPEAGAMLSTGIVGAGLPIAVGLGLAVRQQGLDRVVAVSFGDGATNTGSFHEAMNMAAVLDVPVVFVCQNNLYGEKTPVERTMKVATVAERAAAYGMPGLRVDGNDPDAVFGSLAEAVERTRAGGGPVLVECVTFRFRGHSYGDSQSYMPRERLAAALERDPVPAYRRRLLDMGVCSESELLAVEATAADVVDQAVKKCTDAPEPSTERLLDHRYVDDHNMPA</sequence>
<organism evidence="5 6">
    <name type="scientific">Streptomyces fuscichromogenes</name>
    <dbReference type="NCBI Taxonomy" id="1324013"/>
    <lineage>
        <taxon>Bacteria</taxon>
        <taxon>Bacillati</taxon>
        <taxon>Actinomycetota</taxon>
        <taxon>Actinomycetes</taxon>
        <taxon>Kitasatosporales</taxon>
        <taxon>Streptomycetaceae</taxon>
        <taxon>Streptomyces</taxon>
    </lineage>
</organism>
<evidence type="ECO:0000256" key="3">
    <source>
        <dbReference type="ARBA" id="ARBA00023052"/>
    </source>
</evidence>
<evidence type="ECO:0000256" key="1">
    <source>
        <dbReference type="ARBA" id="ARBA00001964"/>
    </source>
</evidence>
<comment type="caution">
    <text evidence="5">The sequence shown here is derived from an EMBL/GenBank/DDBJ whole genome shotgun (WGS) entry which is preliminary data.</text>
</comment>
<keyword evidence="3" id="KW-0786">Thiamine pyrophosphate</keyword>
<dbReference type="EMBL" id="BMML01000003">
    <property type="protein sequence ID" value="GGM97929.1"/>
    <property type="molecule type" value="Genomic_DNA"/>
</dbReference>
<name>A0A918CPC9_9ACTN</name>
<comment type="cofactor">
    <cofactor evidence="1">
        <name>thiamine diphosphate</name>
        <dbReference type="ChEBI" id="CHEBI:58937"/>
    </cofactor>
</comment>
<dbReference type="GO" id="GO:0000287">
    <property type="term" value="F:magnesium ion binding"/>
    <property type="evidence" value="ECO:0007669"/>
    <property type="project" value="UniProtKB-ARBA"/>
</dbReference>
<dbReference type="CDD" id="cd02000">
    <property type="entry name" value="TPP_E1_PDC_ADC_BCADC"/>
    <property type="match status" value="1"/>
</dbReference>
<evidence type="ECO:0000256" key="2">
    <source>
        <dbReference type="ARBA" id="ARBA00023002"/>
    </source>
</evidence>
<protein>
    <submittedName>
        <fullName evidence="5">Pyruvate dehydrogenase E1 component subunit alpha</fullName>
    </submittedName>
</protein>
<dbReference type="Proteomes" id="UP000653411">
    <property type="component" value="Unassembled WGS sequence"/>
</dbReference>
<evidence type="ECO:0000259" key="4">
    <source>
        <dbReference type="Pfam" id="PF00676"/>
    </source>
</evidence>
<dbReference type="PANTHER" id="PTHR11516:SF41">
    <property type="entry name" value="3-METHYL-2-OXOBUTANOATE DEHYDROGENASE SUBUNIT ALPHA"/>
    <property type="match status" value="1"/>
</dbReference>
<reference evidence="5" key="2">
    <citation type="submission" date="2020-09" db="EMBL/GenBank/DDBJ databases">
        <authorList>
            <person name="Sun Q."/>
            <person name="Zhou Y."/>
        </authorList>
    </citation>
    <scope>NUCLEOTIDE SEQUENCE</scope>
    <source>
        <strain evidence="5">CGMCC 4.7110</strain>
    </source>
</reference>
<keyword evidence="5" id="KW-0670">Pyruvate</keyword>
<reference evidence="5" key="1">
    <citation type="journal article" date="2014" name="Int. J. Syst. Evol. Microbiol.">
        <title>Complete genome sequence of Corynebacterium casei LMG S-19264T (=DSM 44701T), isolated from a smear-ripened cheese.</title>
        <authorList>
            <consortium name="US DOE Joint Genome Institute (JGI-PGF)"/>
            <person name="Walter F."/>
            <person name="Albersmeier A."/>
            <person name="Kalinowski J."/>
            <person name="Ruckert C."/>
        </authorList>
    </citation>
    <scope>NUCLEOTIDE SEQUENCE</scope>
    <source>
        <strain evidence="5">CGMCC 4.7110</strain>
    </source>
</reference>
<accession>A0A918CPC9</accession>
<dbReference type="PANTHER" id="PTHR11516">
    <property type="entry name" value="PYRUVATE DEHYDROGENASE E1 COMPONENT, ALPHA SUBUNIT BACTERIAL AND ORGANELLAR"/>
    <property type="match status" value="1"/>
</dbReference>
<dbReference type="Gene3D" id="3.40.50.970">
    <property type="match status" value="1"/>
</dbReference>
<dbReference type="InterPro" id="IPR001017">
    <property type="entry name" value="DH_E1"/>
</dbReference>
<dbReference type="SUPFAM" id="SSF52518">
    <property type="entry name" value="Thiamin diphosphate-binding fold (THDP-binding)"/>
    <property type="match status" value="1"/>
</dbReference>
<evidence type="ECO:0000313" key="5">
    <source>
        <dbReference type="EMBL" id="GGM97929.1"/>
    </source>
</evidence>
<dbReference type="GO" id="GO:0004739">
    <property type="term" value="F:pyruvate dehydrogenase (acetyl-transferring) activity"/>
    <property type="evidence" value="ECO:0007669"/>
    <property type="project" value="TreeGrafter"/>
</dbReference>
<dbReference type="AlphaFoldDB" id="A0A918CPC9"/>
<keyword evidence="6" id="KW-1185">Reference proteome</keyword>
<dbReference type="InterPro" id="IPR050642">
    <property type="entry name" value="PDH_E1_Alpha_Subunit"/>
</dbReference>
<dbReference type="InterPro" id="IPR029061">
    <property type="entry name" value="THDP-binding"/>
</dbReference>
<feature type="domain" description="Dehydrogenase E1 component" evidence="4">
    <location>
        <begin position="22"/>
        <end position="317"/>
    </location>
</feature>
<dbReference type="RefSeq" id="WP_229712902.1">
    <property type="nucleotide sequence ID" value="NZ_BMML01000003.1"/>
</dbReference>
<evidence type="ECO:0000313" key="6">
    <source>
        <dbReference type="Proteomes" id="UP000653411"/>
    </source>
</evidence>
<gene>
    <name evidence="5" type="primary">acoA</name>
    <name evidence="5" type="ORF">GCM10011578_018570</name>
</gene>
<keyword evidence="2" id="KW-0560">Oxidoreductase</keyword>
<dbReference type="GO" id="GO:0006086">
    <property type="term" value="P:pyruvate decarboxylation to acetyl-CoA"/>
    <property type="evidence" value="ECO:0007669"/>
    <property type="project" value="TreeGrafter"/>
</dbReference>
<dbReference type="Pfam" id="PF00676">
    <property type="entry name" value="E1_dh"/>
    <property type="match status" value="1"/>
</dbReference>